<dbReference type="Proteomes" id="UP000002038">
    <property type="component" value="Unassembled WGS sequence"/>
</dbReference>
<protein>
    <submittedName>
        <fullName evidence="1">Uncharacterized protein</fullName>
    </submittedName>
</protein>
<keyword evidence="2" id="KW-1185">Reference proteome</keyword>
<reference evidence="2" key="1">
    <citation type="journal article" date="2015" name="PLoS Genet.">
        <title>The dynamic genome and transcriptome of the human fungal pathogen Blastomyces and close relative Emmonsia.</title>
        <authorList>
            <person name="Munoz J.F."/>
            <person name="Gauthier G.M."/>
            <person name="Desjardins C.A."/>
            <person name="Gallo J.E."/>
            <person name="Holder J."/>
            <person name="Sullivan T.D."/>
            <person name="Marty A.J."/>
            <person name="Carmen J.C."/>
            <person name="Chen Z."/>
            <person name="Ding L."/>
            <person name="Gujja S."/>
            <person name="Magrini V."/>
            <person name="Misas E."/>
            <person name="Mitreva M."/>
            <person name="Priest M."/>
            <person name="Saif S."/>
            <person name="Whiston E.A."/>
            <person name="Young S."/>
            <person name="Zeng Q."/>
            <person name="Goldman W.E."/>
            <person name="Mardis E.R."/>
            <person name="Taylor J.W."/>
            <person name="McEwen J.G."/>
            <person name="Clay O.K."/>
            <person name="Klein B.S."/>
            <person name="Cuomo C.A."/>
        </authorList>
    </citation>
    <scope>NUCLEOTIDE SEQUENCE [LARGE SCALE GENOMIC DNA]</scope>
    <source>
        <strain evidence="2">SLH14081</strain>
    </source>
</reference>
<dbReference type="VEuPathDB" id="FungiDB:BDBG_16562"/>
<proteinExistence type="predicted"/>
<dbReference type="AlphaFoldDB" id="A0A179UFU5"/>
<name>A0A179UFU5_BLAGS</name>
<dbReference type="EMBL" id="GG657450">
    <property type="protein sequence ID" value="OAT06148.1"/>
    <property type="molecule type" value="Genomic_DNA"/>
</dbReference>
<organism evidence="1 2">
    <name type="scientific">Blastomyces gilchristii (strain SLH14081)</name>
    <name type="common">Blastomyces dermatitidis</name>
    <dbReference type="NCBI Taxonomy" id="559298"/>
    <lineage>
        <taxon>Eukaryota</taxon>
        <taxon>Fungi</taxon>
        <taxon>Dikarya</taxon>
        <taxon>Ascomycota</taxon>
        <taxon>Pezizomycotina</taxon>
        <taxon>Eurotiomycetes</taxon>
        <taxon>Eurotiomycetidae</taxon>
        <taxon>Onygenales</taxon>
        <taxon>Ajellomycetaceae</taxon>
        <taxon>Blastomyces</taxon>
    </lineage>
</organism>
<evidence type="ECO:0000313" key="2">
    <source>
        <dbReference type="Proteomes" id="UP000002038"/>
    </source>
</evidence>
<dbReference type="KEGG" id="bgh:BDBG_16562"/>
<sequence length="94" mass="10920">MISLLSVNILLKSLKASLKNALKHSLNLKLLNEAGSLDKNIEHSDIYCLSKIISDQQIEHLKIILEMNKRKQRVLELELQLKKLCQQRFSFFTD</sequence>
<dbReference type="GeneID" id="42528636"/>
<evidence type="ECO:0000313" key="1">
    <source>
        <dbReference type="EMBL" id="OAT06148.1"/>
    </source>
</evidence>
<dbReference type="RefSeq" id="XP_031577063.1">
    <property type="nucleotide sequence ID" value="XM_031724492.1"/>
</dbReference>
<accession>A0A179UFU5</accession>
<gene>
    <name evidence="1" type="ORF">BDBG_16562</name>
</gene>